<protein>
    <submittedName>
        <fullName evidence="1">Uncharacterized protein</fullName>
    </submittedName>
</protein>
<name>A0A1C3VV19_9BRAD</name>
<keyword evidence="2" id="KW-1185">Reference proteome</keyword>
<proteinExistence type="predicted"/>
<dbReference type="AlphaFoldDB" id="A0A1C3VV19"/>
<gene>
    <name evidence="1" type="ORF">GA0061098_1005305</name>
</gene>
<sequence>MIRTLRFAHWMHLHLLHTQDRLRGRPKLQTLGRIRLADERRRNCTRRKWFALVDSRNALKDAIA</sequence>
<evidence type="ECO:0000313" key="2">
    <source>
        <dbReference type="Proteomes" id="UP000199184"/>
    </source>
</evidence>
<organism evidence="1 2">
    <name type="scientific">Bradyrhizobium shewense</name>
    <dbReference type="NCBI Taxonomy" id="1761772"/>
    <lineage>
        <taxon>Bacteria</taxon>
        <taxon>Pseudomonadati</taxon>
        <taxon>Pseudomonadota</taxon>
        <taxon>Alphaproteobacteria</taxon>
        <taxon>Hyphomicrobiales</taxon>
        <taxon>Nitrobacteraceae</taxon>
        <taxon>Bradyrhizobium</taxon>
    </lineage>
</organism>
<reference evidence="2" key="1">
    <citation type="submission" date="2016-08" db="EMBL/GenBank/DDBJ databases">
        <authorList>
            <person name="Varghese N."/>
            <person name="Submissions Spin"/>
        </authorList>
    </citation>
    <scope>NUCLEOTIDE SEQUENCE [LARGE SCALE GENOMIC DNA]</scope>
    <source>
        <strain evidence="2">ERR11</strain>
    </source>
</reference>
<evidence type="ECO:0000313" key="1">
    <source>
        <dbReference type="EMBL" id="SCB31581.1"/>
    </source>
</evidence>
<accession>A0A1C3VV19</accession>
<dbReference type="EMBL" id="FMAI01000005">
    <property type="protein sequence ID" value="SCB31581.1"/>
    <property type="molecule type" value="Genomic_DNA"/>
</dbReference>
<dbReference type="Proteomes" id="UP000199184">
    <property type="component" value="Unassembled WGS sequence"/>
</dbReference>